<evidence type="ECO:0000313" key="1">
    <source>
        <dbReference type="EMBL" id="BCU80832.1"/>
    </source>
</evidence>
<dbReference type="RefSeq" id="WP_212774143.1">
    <property type="nucleotide sequence ID" value="NZ_AP024601.1"/>
</dbReference>
<proteinExistence type="predicted"/>
<reference evidence="1" key="2">
    <citation type="journal article" date="2021" name="Microbiol. Resour. Announc.">
        <title>Complete Genome Sequence of Polycladomyces abyssicola JIR-001T, Isolated from Hemipelagic Sediment in Deep Seawater.</title>
        <authorList>
            <person name="Tsubouchi T."/>
            <person name="Kaneko Y."/>
        </authorList>
    </citation>
    <scope>NUCLEOTIDE SEQUENCE</scope>
    <source>
        <strain evidence="1">JIR-001</strain>
    </source>
</reference>
<evidence type="ECO:0000313" key="2">
    <source>
        <dbReference type="Proteomes" id="UP000677436"/>
    </source>
</evidence>
<sequence length="204" mass="24112">MANDLAHLVNMAKKSKQQLVDSYHKIKTDPTTYWDYPRAIANRLETVSFKDLLVDKNVPEFKKKAYLFGKCWEAVILVEPYNHPESPRYSKTFRGVKISVHRYAFYWALASEHQGLIESLAHLMGYRGEAWEKENGGLEHVMMGFVIKYLLLRDDSRAESYLVELEKETQRKKQPQYWYTYVRLLRGIWEGDQDRVQELACKLK</sequence>
<organism evidence="1 2">
    <name type="scientific">Polycladomyces abyssicola</name>
    <dbReference type="NCBI Taxonomy" id="1125966"/>
    <lineage>
        <taxon>Bacteria</taxon>
        <taxon>Bacillati</taxon>
        <taxon>Bacillota</taxon>
        <taxon>Bacilli</taxon>
        <taxon>Bacillales</taxon>
        <taxon>Thermoactinomycetaceae</taxon>
        <taxon>Polycladomyces</taxon>
    </lineage>
</organism>
<dbReference type="Proteomes" id="UP000677436">
    <property type="component" value="Chromosome"/>
</dbReference>
<reference evidence="1" key="1">
    <citation type="journal article" date="2013" name="Int. J. Syst. Evol. Microbiol.">
        <title>Polycladomyces abyssicola gen. nov., sp. nov., a thermophilic filamentous bacterium isolated from hemipelagic sediment.</title>
        <authorList>
            <person name="Tsubouchi T."/>
            <person name="Shimane Y."/>
            <person name="Mori K."/>
            <person name="Usui K."/>
            <person name="Hiraki T."/>
            <person name="Tame A."/>
            <person name="Uematsu K."/>
            <person name="Maruyama T."/>
            <person name="Hatada Y."/>
        </authorList>
    </citation>
    <scope>NUCLEOTIDE SEQUENCE</scope>
    <source>
        <strain evidence="1">JIR-001</strain>
    </source>
</reference>
<accession>A0A8D5UCR3</accession>
<dbReference type="KEGG" id="pabs:JIR001_06150"/>
<protein>
    <submittedName>
        <fullName evidence="1">Uncharacterized protein</fullName>
    </submittedName>
</protein>
<gene>
    <name evidence="1" type="ORF">JIR001_06150</name>
</gene>
<dbReference type="EMBL" id="AP024601">
    <property type="protein sequence ID" value="BCU80832.1"/>
    <property type="molecule type" value="Genomic_DNA"/>
</dbReference>
<keyword evidence="2" id="KW-1185">Reference proteome</keyword>
<name>A0A8D5UCR3_9BACL</name>
<dbReference type="AlphaFoldDB" id="A0A8D5UCR3"/>